<reference evidence="4 5" key="1">
    <citation type="submission" date="2019-06" db="EMBL/GenBank/DDBJ databases">
        <title>Whole genome shotgun sequence of Paenarthrobacter aurescens NBRC 12136.</title>
        <authorList>
            <person name="Hosoyama A."/>
            <person name="Uohara A."/>
            <person name="Ohji S."/>
            <person name="Ichikawa N."/>
        </authorList>
    </citation>
    <scope>NUCLEOTIDE SEQUENCE [LARGE SCALE GENOMIC DNA]</scope>
    <source>
        <strain evidence="4 5">NBRC 12136</strain>
    </source>
</reference>
<dbReference type="Proteomes" id="UP000317715">
    <property type="component" value="Unassembled WGS sequence"/>
</dbReference>
<keyword evidence="1" id="KW-0175">Coiled coil</keyword>
<dbReference type="InterPro" id="IPR056003">
    <property type="entry name" value="CT398_CC_hairpin"/>
</dbReference>
<comment type="caution">
    <text evidence="4">The sequence shown here is derived from an EMBL/GenBank/DDBJ whole genome shotgun (WGS) entry which is preliminary data.</text>
</comment>
<evidence type="ECO:0000259" key="2">
    <source>
        <dbReference type="Pfam" id="PF02591"/>
    </source>
</evidence>
<dbReference type="InterPro" id="IPR052376">
    <property type="entry name" value="Oxidative_Scav/Glycosyltrans"/>
</dbReference>
<sequence>MDSGGSAGTDPQYRWLTAEVSVAKAAPAEQLKLLELQGLDAKLRSLAGRRKVLETDPRITDLTDALSVANGELGAAKVAVHDAEAELKRAEADVEQVASRIERDEARLNSGTGLSKDLVALQSDIASLNKRRSDLEDVELEILERLDTLRERQAAQQVIVDDIQGSFGSIRAELDEAIAEIAAEEAVVRGQRAAFAESLDAGILAIYEKTIAKRGVGAARLFHGKSEGSGMMLSPGDLAEVKAAAEDDIVFCPDSGVILVRSAEWN</sequence>
<dbReference type="PANTHER" id="PTHR39082">
    <property type="entry name" value="PHOSPHOLIPASE C-BETA-2-RELATED"/>
    <property type="match status" value="1"/>
</dbReference>
<gene>
    <name evidence="4" type="ORF">AAU01_31060</name>
</gene>
<evidence type="ECO:0000313" key="5">
    <source>
        <dbReference type="Proteomes" id="UP000317715"/>
    </source>
</evidence>
<evidence type="ECO:0000256" key="1">
    <source>
        <dbReference type="SAM" id="Coils"/>
    </source>
</evidence>
<dbReference type="Gene3D" id="1.10.287.1490">
    <property type="match status" value="1"/>
</dbReference>
<evidence type="ECO:0000313" key="4">
    <source>
        <dbReference type="EMBL" id="GEB20351.1"/>
    </source>
</evidence>
<proteinExistence type="predicted"/>
<name>A0A4Y3NN21_PAEAU</name>
<feature type="coiled-coil region" evidence="1">
    <location>
        <begin position="73"/>
        <end position="138"/>
    </location>
</feature>
<dbReference type="PANTHER" id="PTHR39082:SF1">
    <property type="entry name" value="SCAVENGER RECEPTOR CLASS A MEMBER 3"/>
    <property type="match status" value="1"/>
</dbReference>
<accession>A0A4Y3NN21</accession>
<evidence type="ECO:0000259" key="3">
    <source>
        <dbReference type="Pfam" id="PF24481"/>
    </source>
</evidence>
<feature type="domain" description="CT398-like coiled coil hairpin" evidence="3">
    <location>
        <begin position="36"/>
        <end position="215"/>
    </location>
</feature>
<organism evidence="4 5">
    <name type="scientific">Paenarthrobacter aurescens</name>
    <name type="common">Arthrobacter aurescens</name>
    <dbReference type="NCBI Taxonomy" id="43663"/>
    <lineage>
        <taxon>Bacteria</taxon>
        <taxon>Bacillati</taxon>
        <taxon>Actinomycetota</taxon>
        <taxon>Actinomycetes</taxon>
        <taxon>Micrococcales</taxon>
        <taxon>Micrococcaceae</taxon>
        <taxon>Paenarthrobacter</taxon>
    </lineage>
</organism>
<dbReference type="Pfam" id="PF02591">
    <property type="entry name" value="Zn_ribbon_9"/>
    <property type="match status" value="1"/>
</dbReference>
<dbReference type="EMBL" id="BJMD01000020">
    <property type="protein sequence ID" value="GEB20351.1"/>
    <property type="molecule type" value="Genomic_DNA"/>
</dbReference>
<dbReference type="AlphaFoldDB" id="A0A4Y3NN21"/>
<feature type="domain" description="C4-type zinc ribbon" evidence="2">
    <location>
        <begin position="226"/>
        <end position="259"/>
    </location>
</feature>
<dbReference type="InterPro" id="IPR003743">
    <property type="entry name" value="Zf-RING_7"/>
</dbReference>
<protein>
    <submittedName>
        <fullName evidence="4">Uncharacterized protein</fullName>
    </submittedName>
</protein>
<dbReference type="Pfam" id="PF24481">
    <property type="entry name" value="CT398_CC"/>
    <property type="match status" value="1"/>
</dbReference>
<keyword evidence="5" id="KW-1185">Reference proteome</keyword>